<dbReference type="RefSeq" id="XP_020047207.1">
    <property type="nucleotide sequence ID" value="XM_020189293.1"/>
</dbReference>
<dbReference type="EMBL" id="KV454481">
    <property type="protein sequence ID" value="ODV60900.1"/>
    <property type="molecule type" value="Genomic_DNA"/>
</dbReference>
<accession>A0A1D2VH69</accession>
<organism evidence="3 4">
    <name type="scientific">Ascoidea rubescens DSM 1968</name>
    <dbReference type="NCBI Taxonomy" id="1344418"/>
    <lineage>
        <taxon>Eukaryota</taxon>
        <taxon>Fungi</taxon>
        <taxon>Dikarya</taxon>
        <taxon>Ascomycota</taxon>
        <taxon>Saccharomycotina</taxon>
        <taxon>Saccharomycetes</taxon>
        <taxon>Ascoideaceae</taxon>
        <taxon>Ascoidea</taxon>
    </lineage>
</organism>
<gene>
    <name evidence="3" type="ORF">ASCRUDRAFT_151205</name>
</gene>
<keyword evidence="2" id="KW-1133">Transmembrane helix</keyword>
<feature type="transmembrane region" description="Helical" evidence="2">
    <location>
        <begin position="6"/>
        <end position="28"/>
    </location>
</feature>
<dbReference type="Proteomes" id="UP000095038">
    <property type="component" value="Unassembled WGS sequence"/>
</dbReference>
<name>A0A1D2VH69_9ASCO</name>
<keyword evidence="2" id="KW-0472">Membrane</keyword>
<reference evidence="4" key="1">
    <citation type="submission" date="2016-05" db="EMBL/GenBank/DDBJ databases">
        <title>Comparative genomics of biotechnologically important yeasts.</title>
        <authorList>
            <consortium name="DOE Joint Genome Institute"/>
            <person name="Riley R."/>
            <person name="Haridas S."/>
            <person name="Wolfe K.H."/>
            <person name="Lopes M.R."/>
            <person name="Hittinger C.T."/>
            <person name="Goker M."/>
            <person name="Salamov A."/>
            <person name="Wisecaver J."/>
            <person name="Long T.M."/>
            <person name="Aerts A.L."/>
            <person name="Barry K."/>
            <person name="Choi C."/>
            <person name="Clum A."/>
            <person name="Coughlan A.Y."/>
            <person name="Deshpande S."/>
            <person name="Douglass A.P."/>
            <person name="Hanson S.J."/>
            <person name="Klenk H.-P."/>
            <person name="Labutti K."/>
            <person name="Lapidus A."/>
            <person name="Lindquist E."/>
            <person name="Lipzen A."/>
            <person name="Meier-Kolthoff J.P."/>
            <person name="Ohm R.A."/>
            <person name="Otillar R.P."/>
            <person name="Pangilinan J."/>
            <person name="Peng Y."/>
            <person name="Rokas A."/>
            <person name="Rosa C.A."/>
            <person name="Scheuner C."/>
            <person name="Sibirny A.A."/>
            <person name="Slot J.C."/>
            <person name="Stielow J.B."/>
            <person name="Sun H."/>
            <person name="Kurtzman C.P."/>
            <person name="Blackwell M."/>
            <person name="Grigoriev I.V."/>
            <person name="Jeffries T.W."/>
        </authorList>
    </citation>
    <scope>NUCLEOTIDE SEQUENCE [LARGE SCALE GENOMIC DNA]</scope>
    <source>
        <strain evidence="4">DSM 1968</strain>
    </source>
</reference>
<evidence type="ECO:0000313" key="3">
    <source>
        <dbReference type="EMBL" id="ODV60900.1"/>
    </source>
</evidence>
<sequence length="93" mass="10321">MRGFSGLPTPILVILPIQIPIIAALVVYQKKTSSSATQAHLYNFPAKPRTKLSLSKNDKQVSKGSIIEEQSDNEEEFPNNNLNNLLLATEKTR</sequence>
<keyword evidence="2" id="KW-0812">Transmembrane</keyword>
<feature type="region of interest" description="Disordered" evidence="1">
    <location>
        <begin position="53"/>
        <end position="93"/>
    </location>
</feature>
<evidence type="ECO:0000256" key="1">
    <source>
        <dbReference type="SAM" id="MobiDB-lite"/>
    </source>
</evidence>
<proteinExistence type="predicted"/>
<dbReference type="AlphaFoldDB" id="A0A1D2VH69"/>
<dbReference type="GeneID" id="30962929"/>
<dbReference type="InParanoid" id="A0A1D2VH69"/>
<protein>
    <submittedName>
        <fullName evidence="3">Uncharacterized protein</fullName>
    </submittedName>
</protein>
<evidence type="ECO:0000256" key="2">
    <source>
        <dbReference type="SAM" id="Phobius"/>
    </source>
</evidence>
<keyword evidence="4" id="KW-1185">Reference proteome</keyword>
<evidence type="ECO:0000313" key="4">
    <source>
        <dbReference type="Proteomes" id="UP000095038"/>
    </source>
</evidence>